<evidence type="ECO:0000313" key="1">
    <source>
        <dbReference type="EMBL" id="KGN41181.1"/>
    </source>
</evidence>
<evidence type="ECO:0000313" key="2">
    <source>
        <dbReference type="Proteomes" id="UP000030013"/>
    </source>
</evidence>
<dbReference type="STRING" id="1385519.N801_08855"/>
<gene>
    <name evidence="1" type="ORF">N801_08855</name>
</gene>
<dbReference type="AlphaFoldDB" id="A0A0A0K071"/>
<dbReference type="Proteomes" id="UP000030013">
    <property type="component" value="Unassembled WGS sequence"/>
</dbReference>
<keyword evidence="2" id="KW-1185">Reference proteome</keyword>
<protein>
    <submittedName>
        <fullName evidence="1">Uncharacterized protein</fullName>
    </submittedName>
</protein>
<name>A0A0A0K071_9MICO</name>
<comment type="caution">
    <text evidence="1">The sequence shown here is derived from an EMBL/GenBank/DDBJ whole genome shotgun (WGS) entry which is preliminary data.</text>
</comment>
<organism evidence="1 2">
    <name type="scientific">Knoellia aerolata DSM 18566</name>
    <dbReference type="NCBI Taxonomy" id="1385519"/>
    <lineage>
        <taxon>Bacteria</taxon>
        <taxon>Bacillati</taxon>
        <taxon>Actinomycetota</taxon>
        <taxon>Actinomycetes</taxon>
        <taxon>Micrococcales</taxon>
        <taxon>Intrasporangiaceae</taxon>
        <taxon>Knoellia</taxon>
    </lineage>
</organism>
<dbReference type="EMBL" id="AVPL01000022">
    <property type="protein sequence ID" value="KGN41181.1"/>
    <property type="molecule type" value="Genomic_DNA"/>
</dbReference>
<dbReference type="OrthoDB" id="1414382at2"/>
<proteinExistence type="predicted"/>
<reference evidence="1 2" key="1">
    <citation type="submission" date="2013-08" db="EMBL/GenBank/DDBJ databases">
        <title>The genome sequence of Knoellia aerolata.</title>
        <authorList>
            <person name="Zhu W."/>
            <person name="Wang G."/>
        </authorList>
    </citation>
    <scope>NUCLEOTIDE SEQUENCE [LARGE SCALE GENOMIC DNA]</scope>
    <source>
        <strain evidence="1 2">DSM 18566</strain>
    </source>
</reference>
<sequence length="321" mass="34275">MPLTFHDIDFTVDLPDVPRTSPVATHVPPCLKEHDETTRAIAKVLDIDVRGTAQVPHGYAIGSSRGQVEVFAASGAVRARNTERLTAYEDESRRWEGVERGDDGTYRLSDDASKRLSHHGLEILGRVGIRAEYAGLDVTLGQWARLGEDGKEEDSGPGRATVRLSYAVHGLPLLGPGAKTNLHFDPEDDGQTPALARMFHVNRGIESTGEVATQSLDEAFSGLLRQSWSGKGIRDGEGRITITAATFGLLALPADVVQTFAASALMVEGSVSGVEVGKDETVTVRFGQYLPLAHPKALAEAGYGGGRLEPGVVVTGRSRGE</sequence>
<accession>A0A0A0K071</accession>
<dbReference type="eggNOG" id="ENOG503209E">
    <property type="taxonomic scope" value="Bacteria"/>
</dbReference>
<dbReference type="RefSeq" id="WP_035937034.1">
    <property type="nucleotide sequence ID" value="NZ_AVPL01000022.1"/>
</dbReference>